<evidence type="ECO:0000256" key="5">
    <source>
        <dbReference type="RuleBase" id="RU362057"/>
    </source>
</evidence>
<dbReference type="GO" id="GO:0008194">
    <property type="term" value="F:UDP-glycosyltransferase activity"/>
    <property type="evidence" value="ECO:0007669"/>
    <property type="project" value="InterPro"/>
</dbReference>
<proteinExistence type="inferred from homology"/>
<evidence type="ECO:0000256" key="1">
    <source>
        <dbReference type="ARBA" id="ARBA00009995"/>
    </source>
</evidence>
<feature type="compositionally biased region" description="Pro residues" evidence="6">
    <location>
        <begin position="259"/>
        <end position="268"/>
    </location>
</feature>
<name>A0A2N9HKG7_FAGSY</name>
<accession>A0A2N9HKG7</accession>
<evidence type="ECO:0000256" key="2">
    <source>
        <dbReference type="ARBA" id="ARBA00022676"/>
    </source>
</evidence>
<dbReference type="CDD" id="cd03784">
    <property type="entry name" value="GT1_Gtf-like"/>
    <property type="match status" value="1"/>
</dbReference>
<dbReference type="Pfam" id="PF00201">
    <property type="entry name" value="UDPGT"/>
    <property type="match status" value="1"/>
</dbReference>
<dbReference type="SUPFAM" id="SSF53756">
    <property type="entry name" value="UDP-Glycosyltransferase/glycogen phosphorylase"/>
    <property type="match status" value="2"/>
</dbReference>
<dbReference type="FunFam" id="3.40.50.2000:FF:000060">
    <property type="entry name" value="Glycosyltransferase"/>
    <property type="match status" value="1"/>
</dbReference>
<gene>
    <name evidence="7" type="ORF">FSB_LOCUS40001</name>
</gene>
<comment type="similarity">
    <text evidence="1 4">Belongs to the UDP-glycosyltransferase family.</text>
</comment>
<dbReference type="InterPro" id="IPR035595">
    <property type="entry name" value="UDP_glycos_trans_CS"/>
</dbReference>
<dbReference type="AlphaFoldDB" id="A0A2N9HKG7"/>
<dbReference type="PANTHER" id="PTHR48046:SF4">
    <property type="entry name" value="GLYCOSYLTRANSFERASE"/>
    <property type="match status" value="1"/>
</dbReference>
<evidence type="ECO:0000256" key="6">
    <source>
        <dbReference type="SAM" id="MobiDB-lite"/>
    </source>
</evidence>
<feature type="compositionally biased region" description="Low complexity" evidence="6">
    <location>
        <begin position="271"/>
        <end position="292"/>
    </location>
</feature>
<protein>
    <recommendedName>
        <fullName evidence="5">Glycosyltransferase</fullName>
        <ecNumber evidence="5">2.4.1.-</ecNumber>
    </recommendedName>
</protein>
<feature type="compositionally biased region" description="Low complexity" evidence="6">
    <location>
        <begin position="334"/>
        <end position="344"/>
    </location>
</feature>
<reference evidence="7" key="1">
    <citation type="submission" date="2018-02" db="EMBL/GenBank/DDBJ databases">
        <authorList>
            <person name="Cohen D.B."/>
            <person name="Kent A.D."/>
        </authorList>
    </citation>
    <scope>NUCLEOTIDE SEQUENCE</scope>
</reference>
<dbReference type="PANTHER" id="PTHR48046">
    <property type="entry name" value="UDP-GLYCOSYLTRANSFERASE 72E1"/>
    <property type="match status" value="1"/>
</dbReference>
<feature type="region of interest" description="Disordered" evidence="6">
    <location>
        <begin position="219"/>
        <end position="392"/>
    </location>
</feature>
<sequence>MVTTESETSMKLKPHVAVLPSPGMGHIIPLLELAKRLVVHHGIHVSFLNITTEASSAQNKLLHSHPLPPNLHVIDLPHADLSALVSEETRVVTRLCINVQESLKPLKWILIELGNPQALIIDLFCTQAFEICNELSIPIYTFFTASTAFLALSLYFPTLDREVECEFVDLPGPVQVPGCTPVRTKDLMDDAMNRKTDENTRISNTVFPPTAATTTTTVVSLGKDPNPAQTHHPRPISAVQTQQPPQATDSTTPGLGKDPNPPNQPPKPTESTTPSHRITTTPTSPSHPSTTRAVNPNPNHHFPTAKPKPTEIGNLKPKPPLSNRKTQTHRDRQPQAQTTTFQPQNPNPPRSATSSPNHHFPTAKPKPTEIGNLKPKPPLFNRKTQTHRDRGGTLTTEQLTEFTWGLELSQKRFIFVTRKPSDCSASGSFFNVGDDVNVNDPKTYLPEGFLERTKGVGLVVSSWAPQVAVLSHSSTGAFLSHCGWNSTLESVTHGVPMIAWPLYAEQRMNATMLTEEVGVAVKPAGVGEGKGVVEREEIERVVRMVMDGEEGKAMRRRARELKRSAVQGLNFGGSSYESLFRVVEEWKAADKI</sequence>
<keyword evidence="2 4" id="KW-0328">Glycosyltransferase</keyword>
<dbReference type="EC" id="2.4.1.-" evidence="5"/>
<dbReference type="EMBL" id="OIVN01003558">
    <property type="protein sequence ID" value="SPD12119.1"/>
    <property type="molecule type" value="Genomic_DNA"/>
</dbReference>
<dbReference type="InterPro" id="IPR002213">
    <property type="entry name" value="UDP_glucos_trans"/>
</dbReference>
<evidence type="ECO:0000313" key="7">
    <source>
        <dbReference type="EMBL" id="SPD12119.1"/>
    </source>
</evidence>
<feature type="compositionally biased region" description="Polar residues" evidence="6">
    <location>
        <begin position="238"/>
        <end position="253"/>
    </location>
</feature>
<evidence type="ECO:0000256" key="4">
    <source>
        <dbReference type="RuleBase" id="RU003718"/>
    </source>
</evidence>
<evidence type="ECO:0000256" key="3">
    <source>
        <dbReference type="ARBA" id="ARBA00022679"/>
    </source>
</evidence>
<dbReference type="PROSITE" id="PS00375">
    <property type="entry name" value="UDPGT"/>
    <property type="match status" value="1"/>
</dbReference>
<dbReference type="Gene3D" id="3.40.50.2000">
    <property type="entry name" value="Glycogen Phosphorylase B"/>
    <property type="match status" value="2"/>
</dbReference>
<keyword evidence="3 4" id="KW-0808">Transferase</keyword>
<organism evidence="7">
    <name type="scientific">Fagus sylvatica</name>
    <name type="common">Beechnut</name>
    <dbReference type="NCBI Taxonomy" id="28930"/>
    <lineage>
        <taxon>Eukaryota</taxon>
        <taxon>Viridiplantae</taxon>
        <taxon>Streptophyta</taxon>
        <taxon>Embryophyta</taxon>
        <taxon>Tracheophyta</taxon>
        <taxon>Spermatophyta</taxon>
        <taxon>Magnoliopsida</taxon>
        <taxon>eudicotyledons</taxon>
        <taxon>Gunneridae</taxon>
        <taxon>Pentapetalae</taxon>
        <taxon>rosids</taxon>
        <taxon>fabids</taxon>
        <taxon>Fagales</taxon>
        <taxon>Fagaceae</taxon>
        <taxon>Fagus</taxon>
    </lineage>
</organism>